<reference evidence="2" key="1">
    <citation type="submission" date="2020-03" db="EMBL/GenBank/DDBJ databases">
        <authorList>
            <person name="Weist P."/>
        </authorList>
    </citation>
    <scope>NUCLEOTIDE SEQUENCE</scope>
</reference>
<evidence type="ECO:0000313" key="2">
    <source>
        <dbReference type="EMBL" id="CAB1433909.1"/>
    </source>
</evidence>
<comment type="caution">
    <text evidence="2">The sequence shown here is derived from an EMBL/GenBank/DDBJ whole genome shotgun (WGS) entry which is preliminary data.</text>
</comment>
<feature type="compositionally biased region" description="Basic residues" evidence="1">
    <location>
        <begin position="11"/>
        <end position="21"/>
    </location>
</feature>
<sequence>MKTATEGKLGSRWRRRSHRRAGPLDAGDEAGVSWWTSSAARLETLKRHRRQEDVLWAEGHVRLVRRRRHHKTLLSSSVGKCFSVSSSNWKLLRSRRRRSEENLNNEREKELPPEETENLKRSGASAREQRRREAATFSKGQLENVPLYFGAALHRKQELTLSRRAGTISLHPADDSQRFHTSL</sequence>
<feature type="compositionally biased region" description="Basic and acidic residues" evidence="1">
    <location>
        <begin position="98"/>
        <end position="120"/>
    </location>
</feature>
<feature type="region of interest" description="Disordered" evidence="1">
    <location>
        <begin position="1"/>
        <end position="27"/>
    </location>
</feature>
<dbReference type="Proteomes" id="UP001153269">
    <property type="component" value="Unassembled WGS sequence"/>
</dbReference>
<gene>
    <name evidence="2" type="ORF">PLEPLA_LOCUS22001</name>
</gene>
<organism evidence="2 3">
    <name type="scientific">Pleuronectes platessa</name>
    <name type="common">European plaice</name>
    <dbReference type="NCBI Taxonomy" id="8262"/>
    <lineage>
        <taxon>Eukaryota</taxon>
        <taxon>Metazoa</taxon>
        <taxon>Chordata</taxon>
        <taxon>Craniata</taxon>
        <taxon>Vertebrata</taxon>
        <taxon>Euteleostomi</taxon>
        <taxon>Actinopterygii</taxon>
        <taxon>Neopterygii</taxon>
        <taxon>Teleostei</taxon>
        <taxon>Neoteleostei</taxon>
        <taxon>Acanthomorphata</taxon>
        <taxon>Carangaria</taxon>
        <taxon>Pleuronectiformes</taxon>
        <taxon>Pleuronectoidei</taxon>
        <taxon>Pleuronectidae</taxon>
        <taxon>Pleuronectes</taxon>
    </lineage>
</organism>
<dbReference type="AlphaFoldDB" id="A0A9N7YRC5"/>
<evidence type="ECO:0000256" key="1">
    <source>
        <dbReference type="SAM" id="MobiDB-lite"/>
    </source>
</evidence>
<keyword evidence="3" id="KW-1185">Reference proteome</keyword>
<protein>
    <submittedName>
        <fullName evidence="2">Uncharacterized protein</fullName>
    </submittedName>
</protein>
<proteinExistence type="predicted"/>
<feature type="region of interest" description="Disordered" evidence="1">
    <location>
        <begin position="95"/>
        <end position="136"/>
    </location>
</feature>
<dbReference type="EMBL" id="CADEAL010001613">
    <property type="protein sequence ID" value="CAB1433909.1"/>
    <property type="molecule type" value="Genomic_DNA"/>
</dbReference>
<name>A0A9N7YRC5_PLEPL</name>
<evidence type="ECO:0000313" key="3">
    <source>
        <dbReference type="Proteomes" id="UP001153269"/>
    </source>
</evidence>
<accession>A0A9N7YRC5</accession>